<evidence type="ECO:0000256" key="4">
    <source>
        <dbReference type="ARBA" id="ARBA00022777"/>
    </source>
</evidence>
<dbReference type="PANTHER" id="PTHR24353:SF37">
    <property type="entry name" value="CAMP-DEPENDENT PROTEIN KINASE CATALYTIC SUBUNIT PRKX"/>
    <property type="match status" value="1"/>
</dbReference>
<evidence type="ECO:0000259" key="8">
    <source>
        <dbReference type="PROSITE" id="PS51285"/>
    </source>
</evidence>
<dbReference type="PANTHER" id="PTHR24353">
    <property type="entry name" value="CYCLIC NUCLEOTIDE-DEPENDENT PROTEIN KINASE"/>
    <property type="match status" value="1"/>
</dbReference>
<dbReference type="Gene3D" id="3.30.200.20">
    <property type="entry name" value="Phosphorylase Kinase, domain 1"/>
    <property type="match status" value="2"/>
</dbReference>
<dbReference type="SUPFAM" id="SSF56112">
    <property type="entry name" value="Protein kinase-like (PK-like)"/>
    <property type="match status" value="1"/>
</dbReference>
<dbReference type="EMBL" id="JYDW01000067">
    <property type="protein sequence ID" value="KRZ57860.1"/>
    <property type="molecule type" value="Genomic_DNA"/>
</dbReference>
<evidence type="ECO:0000256" key="5">
    <source>
        <dbReference type="ARBA" id="ARBA00022840"/>
    </source>
</evidence>
<dbReference type="Gene3D" id="1.10.510.10">
    <property type="entry name" value="Transferase(Phosphotransferase) domain 1"/>
    <property type="match status" value="2"/>
</dbReference>
<keyword evidence="5 6" id="KW-0067">ATP-binding</keyword>
<dbReference type="Pfam" id="PF00069">
    <property type="entry name" value="Pkinase"/>
    <property type="match status" value="1"/>
</dbReference>
<dbReference type="OrthoDB" id="63267at2759"/>
<evidence type="ECO:0000256" key="1">
    <source>
        <dbReference type="ARBA" id="ARBA00022527"/>
    </source>
</evidence>
<dbReference type="STRING" id="6335.A0A0V1LE74"/>
<dbReference type="GO" id="GO:0005952">
    <property type="term" value="C:cAMP-dependent protein kinase complex"/>
    <property type="evidence" value="ECO:0007669"/>
    <property type="project" value="TreeGrafter"/>
</dbReference>
<feature type="domain" description="Protein kinase" evidence="7">
    <location>
        <begin position="47"/>
        <end position="330"/>
    </location>
</feature>
<gene>
    <name evidence="9" type="primary">Prkaca</name>
    <name evidence="9" type="ORF">T02_15175</name>
</gene>
<dbReference type="InterPro" id="IPR017441">
    <property type="entry name" value="Protein_kinase_ATP_BS"/>
</dbReference>
<evidence type="ECO:0000313" key="9">
    <source>
        <dbReference type="EMBL" id="KRZ57860.1"/>
    </source>
</evidence>
<feature type="domain" description="AGC-kinase C-terminal" evidence="8">
    <location>
        <begin position="278"/>
        <end position="330"/>
    </location>
</feature>
<evidence type="ECO:0000259" key="7">
    <source>
        <dbReference type="PROSITE" id="PS50011"/>
    </source>
</evidence>
<dbReference type="PROSITE" id="PS50011">
    <property type="entry name" value="PROTEIN_KINASE_DOM"/>
    <property type="match status" value="1"/>
</dbReference>
<evidence type="ECO:0000256" key="3">
    <source>
        <dbReference type="ARBA" id="ARBA00022741"/>
    </source>
</evidence>
<keyword evidence="2" id="KW-0808">Transferase</keyword>
<reference evidence="9 10" key="1">
    <citation type="submission" date="2015-05" db="EMBL/GenBank/DDBJ databases">
        <title>Evolution of Trichinella species and genotypes.</title>
        <authorList>
            <person name="Korhonen P.K."/>
            <person name="Edoardo P."/>
            <person name="Giuseppe L.R."/>
            <person name="Gasser R.B."/>
        </authorList>
    </citation>
    <scope>NUCLEOTIDE SEQUENCE [LARGE SCALE GENOMIC DNA]</scope>
    <source>
        <strain evidence="9">ISS10</strain>
    </source>
</reference>
<organism evidence="9 10">
    <name type="scientific">Trichinella nativa</name>
    <dbReference type="NCBI Taxonomy" id="6335"/>
    <lineage>
        <taxon>Eukaryota</taxon>
        <taxon>Metazoa</taxon>
        <taxon>Ecdysozoa</taxon>
        <taxon>Nematoda</taxon>
        <taxon>Enoplea</taxon>
        <taxon>Dorylaimia</taxon>
        <taxon>Trichinellida</taxon>
        <taxon>Trichinellidae</taxon>
        <taxon>Trichinella</taxon>
    </lineage>
</organism>
<comment type="caution">
    <text evidence="9">The sequence shown here is derived from an EMBL/GenBank/DDBJ whole genome shotgun (WGS) entry which is preliminary data.</text>
</comment>
<dbReference type="Proteomes" id="UP000054721">
    <property type="component" value="Unassembled WGS sequence"/>
</dbReference>
<evidence type="ECO:0000313" key="10">
    <source>
        <dbReference type="Proteomes" id="UP000054721"/>
    </source>
</evidence>
<evidence type="ECO:0000256" key="2">
    <source>
        <dbReference type="ARBA" id="ARBA00022679"/>
    </source>
</evidence>
<dbReference type="GO" id="GO:0004691">
    <property type="term" value="F:cAMP-dependent protein kinase activity"/>
    <property type="evidence" value="ECO:0007669"/>
    <property type="project" value="TreeGrafter"/>
</dbReference>
<accession>A0A0V1LE74</accession>
<keyword evidence="10" id="KW-1185">Reference proteome</keyword>
<keyword evidence="3 6" id="KW-0547">Nucleotide-binding</keyword>
<evidence type="ECO:0000256" key="6">
    <source>
        <dbReference type="PROSITE-ProRule" id="PRU10141"/>
    </source>
</evidence>
<dbReference type="InterPro" id="IPR000961">
    <property type="entry name" value="AGC-kinase_C"/>
</dbReference>
<dbReference type="InterPro" id="IPR011009">
    <property type="entry name" value="Kinase-like_dom_sf"/>
</dbReference>
<sequence>MNPNCNEYDKVDEASTSRSVSMLPKCNDHRLQESNDSSPSMFIDERFRIISTLGKGNYGTVVLAEEKETKKRYAIKIIKKRHLMLSGLGFKQVFSEKKILQMAQFPFIVDFYGSFKSNSNLFFMLEFVQGGDLFTHLRNMNCFSENVAKFFAIQIVLALEYLHKLDIIYRDQKPENILLDQHGYCKLADFGMSKQLNNQRTIRYQYRLYDLCNSRTPFKAASLNELQQIILKGKYRMCRKFSTPLKNLIKQLLKTDCRKRIGCRGCGAREIKSHAWFNCINQPAILQRRITSPFLPTIKDRDDMNNFDNYEETAISESPEIKLENVLNAF</sequence>
<dbReference type="AlphaFoldDB" id="A0A0V1LE74"/>
<keyword evidence="4 9" id="KW-0418">Kinase</keyword>
<dbReference type="GO" id="GO:0005524">
    <property type="term" value="F:ATP binding"/>
    <property type="evidence" value="ECO:0007669"/>
    <property type="project" value="UniProtKB-UniRule"/>
</dbReference>
<feature type="binding site" evidence="6">
    <location>
        <position position="80"/>
    </location>
    <ligand>
        <name>ATP</name>
        <dbReference type="ChEBI" id="CHEBI:30616"/>
    </ligand>
</feature>
<name>A0A0V1LE74_9BILA</name>
<keyword evidence="1" id="KW-0723">Serine/threonine-protein kinase</keyword>
<dbReference type="InterPro" id="IPR000719">
    <property type="entry name" value="Prot_kinase_dom"/>
</dbReference>
<dbReference type="PROSITE" id="PS51285">
    <property type="entry name" value="AGC_KINASE_CTER"/>
    <property type="match status" value="1"/>
</dbReference>
<dbReference type="PROSITE" id="PS00107">
    <property type="entry name" value="PROTEIN_KINASE_ATP"/>
    <property type="match status" value="1"/>
</dbReference>
<proteinExistence type="predicted"/>
<protein>
    <submittedName>
        <fullName evidence="9">cAMP-dependent protein kinase catalytic subunit alpha</fullName>
    </submittedName>
</protein>